<dbReference type="PANTHER" id="PTHR36919">
    <property type="entry name" value="BLR1215 PROTEIN"/>
    <property type="match status" value="1"/>
</dbReference>
<evidence type="ECO:0000256" key="2">
    <source>
        <dbReference type="SAM" id="SignalP"/>
    </source>
</evidence>
<accession>A0A2A2SDH3</accession>
<organism evidence="4 5">
    <name type="scientific">Sphingomonas lenta</name>
    <dbReference type="NCBI Taxonomy" id="1141887"/>
    <lineage>
        <taxon>Bacteria</taxon>
        <taxon>Pseudomonadati</taxon>
        <taxon>Pseudomonadota</taxon>
        <taxon>Alphaproteobacteria</taxon>
        <taxon>Sphingomonadales</taxon>
        <taxon>Sphingomonadaceae</taxon>
        <taxon>Sphingomonas</taxon>
    </lineage>
</organism>
<evidence type="ECO:0000259" key="3">
    <source>
        <dbReference type="Pfam" id="PF09917"/>
    </source>
</evidence>
<evidence type="ECO:0000313" key="5">
    <source>
        <dbReference type="Proteomes" id="UP000218151"/>
    </source>
</evidence>
<keyword evidence="5" id="KW-1185">Reference proteome</keyword>
<dbReference type="AlphaFoldDB" id="A0A2A2SDH3"/>
<evidence type="ECO:0000313" key="4">
    <source>
        <dbReference type="EMBL" id="PAX07288.1"/>
    </source>
</evidence>
<dbReference type="EMBL" id="NSLI01000004">
    <property type="protein sequence ID" value="PAX07288.1"/>
    <property type="molecule type" value="Genomic_DNA"/>
</dbReference>
<reference evidence="5" key="1">
    <citation type="submission" date="2017-09" db="EMBL/GenBank/DDBJ databases">
        <authorList>
            <person name="Feng G."/>
            <person name="Zhu H."/>
        </authorList>
    </citation>
    <scope>NUCLEOTIDE SEQUENCE [LARGE SCALE GENOMIC DNA]</scope>
    <source>
        <strain evidence="5">1PNM-20</strain>
    </source>
</reference>
<comment type="caution">
    <text evidence="4">The sequence shown here is derived from an EMBL/GenBank/DDBJ whole genome shotgun (WGS) entry which is preliminary data.</text>
</comment>
<protein>
    <recommendedName>
        <fullName evidence="3">DUF2147 domain-containing protein</fullName>
    </recommendedName>
</protein>
<feature type="signal peptide" evidence="2">
    <location>
        <begin position="1"/>
        <end position="18"/>
    </location>
</feature>
<feature type="chain" id="PRO_5012449260" description="DUF2147 domain-containing protein" evidence="2">
    <location>
        <begin position="19"/>
        <end position="145"/>
    </location>
</feature>
<dbReference type="OrthoDB" id="9811671at2"/>
<dbReference type="Pfam" id="PF09917">
    <property type="entry name" value="DUF2147"/>
    <property type="match status" value="1"/>
</dbReference>
<dbReference type="PANTHER" id="PTHR36919:SF2">
    <property type="entry name" value="BLL6627 PROTEIN"/>
    <property type="match status" value="1"/>
</dbReference>
<dbReference type="RefSeq" id="WP_095999111.1">
    <property type="nucleotide sequence ID" value="NZ_NSLI01000004.1"/>
</dbReference>
<evidence type="ECO:0000256" key="1">
    <source>
        <dbReference type="SAM" id="MobiDB-lite"/>
    </source>
</evidence>
<dbReference type="Gene3D" id="2.40.128.520">
    <property type="match status" value="1"/>
</dbReference>
<gene>
    <name evidence="4" type="ORF">CKY28_14815</name>
</gene>
<feature type="domain" description="DUF2147" evidence="3">
    <location>
        <begin position="39"/>
        <end position="143"/>
    </location>
</feature>
<dbReference type="Proteomes" id="UP000218151">
    <property type="component" value="Unassembled WGS sequence"/>
</dbReference>
<proteinExistence type="predicted"/>
<keyword evidence="2" id="KW-0732">Signal</keyword>
<feature type="region of interest" description="Disordered" evidence="1">
    <location>
        <begin position="16"/>
        <end position="39"/>
    </location>
</feature>
<dbReference type="InterPro" id="IPR019223">
    <property type="entry name" value="DUF2147"/>
</dbReference>
<sequence>MRILSALLLASLALPASGSPQSSTLRGAPSAQRAPSPEGVWRNAKDSVRIRVARCGQALCGRVVQASAEAQADAARGGTAQLVGVDLFRGLTRAPDGLWYGQVFVPDLGRAVDGSLRQAGPNTLVAEGCLVAGFGCRAQNWTRVR</sequence>
<name>A0A2A2SDH3_9SPHN</name>